<sequence length="496" mass="54635">MERFSIAVVVLLIASLSGLVSGGRDLTGDILRLPSEVSRFFRGGDADENGSNDESQGTRWAILIAGSNGYWNYRHQSDVCHAYQLLRKGGLKDENIIVFMYDDIAFNEENPRPGIIINSPDGDNVYKGVPKDYTGEDVTVNNFFAAILGNKTALTGGSGKVVDSGPNDHIFIYYSDHGGPGVLGMPTSPFLYAKDLIEVLKKKYASGTYKSLVFYLEACESGSIFDGLLPEGLNIYATTASNAVESSWGTYCPGDYPSPPPEYETCLGDLYSVAWMEDSDIHNLQTETLHQQYELVKRRTANDNSVYGSHVMQYGDIKLSKNSLFLYLGTNPANDNFTFLDENLLSLKPPSKAVNQRDADLIHFWDKFRKAPEGSSRKVEARKQVLEAMSHRMHIDNSVKIIGKLLFGIEKGPEVLNTVRPAGQPLVDDWDCLKALVRTFETHCGSLSQYGMKHMRSFANICNAGIQIEQMVEASAQACVNIPAGPWSSLSKGLSA</sequence>
<reference evidence="1 2" key="1">
    <citation type="journal article" date="2022" name="DNA Res.">
        <title>Chromosomal-level genome assembly of the orchid tree Bauhinia variegata (Leguminosae; Cercidoideae) supports the allotetraploid origin hypothesis of Bauhinia.</title>
        <authorList>
            <person name="Zhong Y."/>
            <person name="Chen Y."/>
            <person name="Zheng D."/>
            <person name="Pang J."/>
            <person name="Liu Y."/>
            <person name="Luo S."/>
            <person name="Meng S."/>
            <person name="Qian L."/>
            <person name="Wei D."/>
            <person name="Dai S."/>
            <person name="Zhou R."/>
        </authorList>
    </citation>
    <scope>NUCLEOTIDE SEQUENCE [LARGE SCALE GENOMIC DNA]</scope>
    <source>
        <strain evidence="1">BV-YZ2020</strain>
    </source>
</reference>
<proteinExistence type="predicted"/>
<evidence type="ECO:0000313" key="2">
    <source>
        <dbReference type="Proteomes" id="UP000828941"/>
    </source>
</evidence>
<keyword evidence="2" id="KW-1185">Reference proteome</keyword>
<evidence type="ECO:0000313" key="1">
    <source>
        <dbReference type="EMBL" id="KAI4316554.1"/>
    </source>
</evidence>
<dbReference type="Proteomes" id="UP000828941">
    <property type="component" value="Chromosome 10"/>
</dbReference>
<dbReference type="EMBL" id="CM039435">
    <property type="protein sequence ID" value="KAI4316554.1"/>
    <property type="molecule type" value="Genomic_DNA"/>
</dbReference>
<comment type="caution">
    <text evidence="1">The sequence shown here is derived from an EMBL/GenBank/DDBJ whole genome shotgun (WGS) entry which is preliminary data.</text>
</comment>
<accession>A0ACB9LYQ1</accession>
<name>A0ACB9LYQ1_BAUVA</name>
<gene>
    <name evidence="1" type="ORF">L6164_024527</name>
</gene>
<protein>
    <submittedName>
        <fullName evidence="1">Uncharacterized protein</fullName>
    </submittedName>
</protein>
<organism evidence="1 2">
    <name type="scientific">Bauhinia variegata</name>
    <name type="common">Purple orchid tree</name>
    <name type="synonym">Phanera variegata</name>
    <dbReference type="NCBI Taxonomy" id="167791"/>
    <lineage>
        <taxon>Eukaryota</taxon>
        <taxon>Viridiplantae</taxon>
        <taxon>Streptophyta</taxon>
        <taxon>Embryophyta</taxon>
        <taxon>Tracheophyta</taxon>
        <taxon>Spermatophyta</taxon>
        <taxon>Magnoliopsida</taxon>
        <taxon>eudicotyledons</taxon>
        <taxon>Gunneridae</taxon>
        <taxon>Pentapetalae</taxon>
        <taxon>rosids</taxon>
        <taxon>fabids</taxon>
        <taxon>Fabales</taxon>
        <taxon>Fabaceae</taxon>
        <taxon>Cercidoideae</taxon>
        <taxon>Cercideae</taxon>
        <taxon>Bauhiniinae</taxon>
        <taxon>Bauhinia</taxon>
    </lineage>
</organism>